<feature type="transmembrane region" description="Helical" evidence="1">
    <location>
        <begin position="340"/>
        <end position="358"/>
    </location>
</feature>
<feature type="transmembrane region" description="Helical" evidence="1">
    <location>
        <begin position="266"/>
        <end position="285"/>
    </location>
</feature>
<keyword evidence="4" id="KW-1185">Reference proteome</keyword>
<name>A0A1X7LF59_9BACT</name>
<feature type="transmembrane region" description="Helical" evidence="1">
    <location>
        <begin position="122"/>
        <end position="137"/>
    </location>
</feature>
<feature type="transmembrane region" description="Helical" evidence="1">
    <location>
        <begin position="12"/>
        <end position="34"/>
    </location>
</feature>
<dbReference type="STRING" id="1028.SAMN05661096_03939"/>
<feature type="transmembrane region" description="Helical" evidence="1">
    <location>
        <begin position="144"/>
        <end position="165"/>
    </location>
</feature>
<reference evidence="4" key="1">
    <citation type="submission" date="2017-04" db="EMBL/GenBank/DDBJ databases">
        <authorList>
            <person name="Varghese N."/>
            <person name="Submissions S."/>
        </authorList>
    </citation>
    <scope>NUCLEOTIDE SEQUENCE [LARGE SCALE GENOMIC DNA]</scope>
    <source>
        <strain evidence="4">DSM 4125</strain>
    </source>
</reference>
<protein>
    <recommendedName>
        <fullName evidence="2">DUF418 domain-containing protein</fullName>
    </recommendedName>
</protein>
<dbReference type="Proteomes" id="UP000193804">
    <property type="component" value="Unassembled WGS sequence"/>
</dbReference>
<evidence type="ECO:0000313" key="4">
    <source>
        <dbReference type="Proteomes" id="UP000193804"/>
    </source>
</evidence>
<keyword evidence="1" id="KW-0472">Membrane</keyword>
<feature type="transmembrane region" description="Helical" evidence="1">
    <location>
        <begin position="97"/>
        <end position="116"/>
    </location>
</feature>
<dbReference type="PANTHER" id="PTHR30590">
    <property type="entry name" value="INNER MEMBRANE PROTEIN"/>
    <property type="match status" value="1"/>
</dbReference>
<organism evidence="3 4">
    <name type="scientific">Marivirga sericea</name>
    <dbReference type="NCBI Taxonomy" id="1028"/>
    <lineage>
        <taxon>Bacteria</taxon>
        <taxon>Pseudomonadati</taxon>
        <taxon>Bacteroidota</taxon>
        <taxon>Cytophagia</taxon>
        <taxon>Cytophagales</taxon>
        <taxon>Marivirgaceae</taxon>
        <taxon>Marivirga</taxon>
    </lineage>
</organism>
<dbReference type="OrthoDB" id="9807744at2"/>
<proteinExistence type="predicted"/>
<keyword evidence="1" id="KW-0812">Transmembrane</keyword>
<dbReference type="EMBL" id="FXAW01000011">
    <property type="protein sequence ID" value="SMG52481.1"/>
    <property type="molecule type" value="Genomic_DNA"/>
</dbReference>
<evidence type="ECO:0000313" key="3">
    <source>
        <dbReference type="EMBL" id="SMG52481.1"/>
    </source>
</evidence>
<evidence type="ECO:0000259" key="2">
    <source>
        <dbReference type="Pfam" id="PF04235"/>
    </source>
</evidence>
<keyword evidence="1" id="KW-1133">Transmembrane helix</keyword>
<sequence>MNIKPVSNSNRIIYLDILRGLSILFIFVANSYAFSGWYGMPDEMYTQFSGGYLNIIVKKLTVVLVDGKWYSIFSILFGIGFIMQYENAKKIGKSFPLFFSKRMLGLLLFGLIHLFFFWIGDILTLYALLGFLLILFRNMSKRKLLIWAGILLLFPIIHLLLMIGFDAFYPLSFFEPLARYLNHNNFPIAMNINEVDWFAFDHNFLNVNNWSQFFTINFGLPILRYLEILMEGRIFKVLACFLIGIWAGRMILHEGLLENKGFLKKIVLYGFLIGLPMNIVLAIAKTQAEGIWTIINYTSYAFGVVPLACAYAAGVALLMQRRHKILLLLAQVGQTAMSNYIFQTFISVIIFYGVGFGLAFQLPLWAVIVLALFIYSIQVILSTQWLKYYRFGPLEWIWRMMTYQKYIPNNKNQSNLQFKMIRLIKNKNL</sequence>
<dbReference type="PANTHER" id="PTHR30590:SF2">
    <property type="entry name" value="INNER MEMBRANE PROTEIN"/>
    <property type="match status" value="1"/>
</dbReference>
<dbReference type="AlphaFoldDB" id="A0A1X7LF59"/>
<feature type="transmembrane region" description="Helical" evidence="1">
    <location>
        <begin position="234"/>
        <end position="252"/>
    </location>
</feature>
<gene>
    <name evidence="3" type="ORF">SAMN05661096_03939</name>
</gene>
<feature type="domain" description="DUF418" evidence="2">
    <location>
        <begin position="253"/>
        <end position="404"/>
    </location>
</feature>
<feature type="transmembrane region" description="Helical" evidence="1">
    <location>
        <begin position="364"/>
        <end position="381"/>
    </location>
</feature>
<dbReference type="InterPro" id="IPR007349">
    <property type="entry name" value="DUF418"/>
</dbReference>
<dbReference type="InterPro" id="IPR052529">
    <property type="entry name" value="Bact_Transport_Assoc"/>
</dbReference>
<evidence type="ECO:0000256" key="1">
    <source>
        <dbReference type="SAM" id="Phobius"/>
    </source>
</evidence>
<accession>A0A1X7LF59</accession>
<dbReference type="Pfam" id="PF04235">
    <property type="entry name" value="DUF418"/>
    <property type="match status" value="1"/>
</dbReference>
<dbReference type="RefSeq" id="WP_085519059.1">
    <property type="nucleotide sequence ID" value="NZ_FXAW01000011.1"/>
</dbReference>
<feature type="transmembrane region" description="Helical" evidence="1">
    <location>
        <begin position="69"/>
        <end position="85"/>
    </location>
</feature>
<feature type="transmembrane region" description="Helical" evidence="1">
    <location>
        <begin position="297"/>
        <end position="319"/>
    </location>
</feature>